<dbReference type="PRINTS" id="PR00032">
    <property type="entry name" value="HTHARAC"/>
</dbReference>
<reference evidence="5 7" key="1">
    <citation type="submission" date="2017-12" db="EMBL/GenBank/DDBJ databases">
        <title>Genomic Encyclopedia of Type Strains, Phase III (KMG-III): the genomes of soil and plant-associated and newly described type strains.</title>
        <authorList>
            <person name="Whitman W."/>
        </authorList>
    </citation>
    <scope>NUCLEOTIDE SEQUENCE [LARGE SCALE GENOMIC DNA]</scope>
    <source>
        <strain evidence="5 7">IP-10</strain>
    </source>
</reference>
<dbReference type="EMBL" id="RCCB01000011">
    <property type="protein sequence ID" value="RLJ30273.1"/>
    <property type="molecule type" value="Genomic_DNA"/>
</dbReference>
<dbReference type="InterPro" id="IPR018060">
    <property type="entry name" value="HTH_AraC"/>
</dbReference>
<dbReference type="Gene3D" id="2.60.120.10">
    <property type="entry name" value="Jelly Rolls"/>
    <property type="match status" value="1"/>
</dbReference>
<evidence type="ECO:0000313" key="6">
    <source>
        <dbReference type="EMBL" id="RLJ30273.1"/>
    </source>
</evidence>
<keyword evidence="7" id="KW-1185">Reference proteome</keyword>
<dbReference type="PROSITE" id="PS01124">
    <property type="entry name" value="HTH_ARAC_FAMILY_2"/>
    <property type="match status" value="1"/>
</dbReference>
<name>A0A497V027_9FLAO</name>
<dbReference type="GO" id="GO:0043565">
    <property type="term" value="F:sequence-specific DNA binding"/>
    <property type="evidence" value="ECO:0007669"/>
    <property type="project" value="InterPro"/>
</dbReference>
<feature type="domain" description="HTH araC/xylS-type" evidence="4">
    <location>
        <begin position="192"/>
        <end position="290"/>
    </location>
</feature>
<evidence type="ECO:0000256" key="3">
    <source>
        <dbReference type="ARBA" id="ARBA00023163"/>
    </source>
</evidence>
<dbReference type="Gene3D" id="1.10.10.60">
    <property type="entry name" value="Homeodomain-like"/>
    <property type="match status" value="1"/>
</dbReference>
<dbReference type="InterPro" id="IPR020449">
    <property type="entry name" value="Tscrpt_reg_AraC-type_HTH"/>
</dbReference>
<keyword evidence="1" id="KW-0805">Transcription regulation</keyword>
<reference evidence="6 8" key="2">
    <citation type="submission" date="2018-10" db="EMBL/GenBank/DDBJ databases">
        <title>Genomic Encyclopedia of Archaeal and Bacterial Type Strains, Phase II (KMG-II): from individual species to whole genera.</title>
        <authorList>
            <person name="Goeker M."/>
        </authorList>
    </citation>
    <scope>NUCLEOTIDE SEQUENCE [LARGE SCALE GENOMIC DNA]</scope>
    <source>
        <strain evidence="6 8">DSM 21886</strain>
    </source>
</reference>
<dbReference type="RefSeq" id="WP_101472315.1">
    <property type="nucleotide sequence ID" value="NZ_PJND01000008.1"/>
</dbReference>
<evidence type="ECO:0000256" key="1">
    <source>
        <dbReference type="ARBA" id="ARBA00023015"/>
    </source>
</evidence>
<dbReference type="Pfam" id="PF02311">
    <property type="entry name" value="AraC_binding"/>
    <property type="match status" value="1"/>
</dbReference>
<evidence type="ECO:0000313" key="7">
    <source>
        <dbReference type="Proteomes" id="UP000233767"/>
    </source>
</evidence>
<evidence type="ECO:0000256" key="2">
    <source>
        <dbReference type="ARBA" id="ARBA00023125"/>
    </source>
</evidence>
<dbReference type="InterPro" id="IPR009057">
    <property type="entry name" value="Homeodomain-like_sf"/>
</dbReference>
<dbReference type="Proteomes" id="UP000275027">
    <property type="component" value="Unassembled WGS sequence"/>
</dbReference>
<dbReference type="AlphaFoldDB" id="A0A497V027"/>
<keyword evidence="2 6" id="KW-0238">DNA-binding</keyword>
<accession>A0A497V027</accession>
<gene>
    <name evidence="5" type="ORF">B0G92_2370</name>
    <name evidence="6" type="ORF">CLV50_1680</name>
</gene>
<protein>
    <submittedName>
        <fullName evidence="6">AraC-like DNA-binding protein</fullName>
    </submittedName>
</protein>
<dbReference type="GO" id="GO:0003700">
    <property type="term" value="F:DNA-binding transcription factor activity"/>
    <property type="evidence" value="ECO:0007669"/>
    <property type="project" value="InterPro"/>
</dbReference>
<proteinExistence type="predicted"/>
<dbReference type="SUPFAM" id="SSF51215">
    <property type="entry name" value="Regulatory protein AraC"/>
    <property type="match status" value="1"/>
</dbReference>
<comment type="caution">
    <text evidence="6">The sequence shown here is derived from an EMBL/GenBank/DDBJ whole genome shotgun (WGS) entry which is preliminary data.</text>
</comment>
<organism evidence="6 8">
    <name type="scientific">Flavobacterium lindanitolerans</name>
    <dbReference type="NCBI Taxonomy" id="428988"/>
    <lineage>
        <taxon>Bacteria</taxon>
        <taxon>Pseudomonadati</taxon>
        <taxon>Bacteroidota</taxon>
        <taxon>Flavobacteriia</taxon>
        <taxon>Flavobacteriales</taxon>
        <taxon>Flavobacteriaceae</taxon>
        <taxon>Flavobacterium</taxon>
    </lineage>
</organism>
<dbReference type="SMART" id="SM00342">
    <property type="entry name" value="HTH_ARAC"/>
    <property type="match status" value="1"/>
</dbReference>
<dbReference type="Pfam" id="PF12833">
    <property type="entry name" value="HTH_18"/>
    <property type="match status" value="1"/>
</dbReference>
<dbReference type="Proteomes" id="UP000233767">
    <property type="component" value="Unassembled WGS sequence"/>
</dbReference>
<dbReference type="EMBL" id="PJND01000008">
    <property type="protein sequence ID" value="PKW21088.1"/>
    <property type="molecule type" value="Genomic_DNA"/>
</dbReference>
<dbReference type="PANTHER" id="PTHR43280:SF28">
    <property type="entry name" value="HTH-TYPE TRANSCRIPTIONAL ACTIVATOR RHAS"/>
    <property type="match status" value="1"/>
</dbReference>
<dbReference type="InterPro" id="IPR037923">
    <property type="entry name" value="HTH-like"/>
</dbReference>
<dbReference type="PANTHER" id="PTHR43280">
    <property type="entry name" value="ARAC-FAMILY TRANSCRIPTIONAL REGULATOR"/>
    <property type="match status" value="1"/>
</dbReference>
<dbReference type="InterPro" id="IPR014710">
    <property type="entry name" value="RmlC-like_jellyroll"/>
</dbReference>
<sequence length="299" mass="34364">MANFSIEVNKSDKGVPIILRRLQGIEGFIVKAWDELSDDFTDALHPHRHDHYTCMLIEDGALEVLLDFEHFIMPAKTLFISPPWQVHQVLSVSKGSGWYISFENNLIEASVRATLDKCLEEMISVGLTDLEFDWFKSVIQSIMALEEINSTTYKDVSHPLLSAFVAQAGLSYQSKPMGSTANFASRSVMITKKFMNLVRHNYHHLKRPADYAEKLHISVSYLNDTIKKTTNSSASLLIQKEILREAQRMLYYTDHSVKEISDLLGYEDEKYFMRLFRKKTGFSPTEYRKHNAPPSDFLL</sequence>
<keyword evidence="3" id="KW-0804">Transcription</keyword>
<dbReference type="SUPFAM" id="SSF46689">
    <property type="entry name" value="Homeodomain-like"/>
    <property type="match status" value="1"/>
</dbReference>
<evidence type="ECO:0000259" key="4">
    <source>
        <dbReference type="PROSITE" id="PS01124"/>
    </source>
</evidence>
<dbReference type="InterPro" id="IPR003313">
    <property type="entry name" value="AraC-bd"/>
</dbReference>
<evidence type="ECO:0000313" key="8">
    <source>
        <dbReference type="Proteomes" id="UP000275027"/>
    </source>
</evidence>
<evidence type="ECO:0000313" key="5">
    <source>
        <dbReference type="EMBL" id="PKW21088.1"/>
    </source>
</evidence>